<evidence type="ECO:0000313" key="3">
    <source>
        <dbReference type="Proteomes" id="UP000326198"/>
    </source>
</evidence>
<evidence type="ECO:0000256" key="1">
    <source>
        <dbReference type="SAM" id="Phobius"/>
    </source>
</evidence>
<sequence length="245" mass="28071">MARISLHTLTTIAIKKALLQLGYSDVYHGYTAAMENPQDCEIWLDAMAAKWDGAVTDMPAAVFAKELIQTYPEAKVILTNRNPEEWHRSVQATLLRNVFHPWASVIDALAILTRSPNRFTRKMFIRAFTDYFYGNFQVHGISVYEAHYKMVRQMVPRENLLEYQVKEGWEPLCQFLGKHVPKGVPFPNGNDSSETTSRIWALVNSECQRLLRLLLRVLVAMVLVYIFGAAPFLDMTLRTMTVAEK</sequence>
<dbReference type="Gene3D" id="3.40.50.300">
    <property type="entry name" value="P-loop containing nucleotide triphosphate hydrolases"/>
    <property type="match status" value="1"/>
</dbReference>
<gene>
    <name evidence="2" type="ORF">BDV26DRAFT_300790</name>
</gene>
<dbReference type="PANTHER" id="PTHR36978:SF4">
    <property type="entry name" value="P-LOOP CONTAINING NUCLEOSIDE TRIPHOSPHATE HYDROLASE PROTEIN"/>
    <property type="match status" value="1"/>
</dbReference>
<evidence type="ECO:0008006" key="4">
    <source>
        <dbReference type="Google" id="ProtNLM"/>
    </source>
</evidence>
<keyword evidence="3" id="KW-1185">Reference proteome</keyword>
<proteinExistence type="predicted"/>
<dbReference type="PANTHER" id="PTHR36978">
    <property type="entry name" value="P-LOOP CONTAINING NUCLEOTIDE TRIPHOSPHATE HYDROLASE"/>
    <property type="match status" value="1"/>
</dbReference>
<protein>
    <recommendedName>
        <fullName evidence="4">NAD dependent epimerase/dehydratase</fullName>
    </recommendedName>
</protein>
<reference evidence="2 3" key="1">
    <citation type="submission" date="2019-04" db="EMBL/GenBank/DDBJ databases">
        <title>Friends and foes A comparative genomics studyof 23 Aspergillus species from section Flavi.</title>
        <authorList>
            <consortium name="DOE Joint Genome Institute"/>
            <person name="Kjaerbolling I."/>
            <person name="Vesth T."/>
            <person name="Frisvad J.C."/>
            <person name="Nybo J.L."/>
            <person name="Theobald S."/>
            <person name="Kildgaard S."/>
            <person name="Isbrandt T."/>
            <person name="Kuo A."/>
            <person name="Sato A."/>
            <person name="Lyhne E.K."/>
            <person name="Kogle M.E."/>
            <person name="Wiebenga A."/>
            <person name="Kun R.S."/>
            <person name="Lubbers R.J."/>
            <person name="Makela M.R."/>
            <person name="Barry K."/>
            <person name="Chovatia M."/>
            <person name="Clum A."/>
            <person name="Daum C."/>
            <person name="Haridas S."/>
            <person name="He G."/>
            <person name="LaButti K."/>
            <person name="Lipzen A."/>
            <person name="Mondo S."/>
            <person name="Riley R."/>
            <person name="Salamov A."/>
            <person name="Simmons B.A."/>
            <person name="Magnuson J.K."/>
            <person name="Henrissat B."/>
            <person name="Mortensen U.H."/>
            <person name="Larsen T.O."/>
            <person name="Devries R.P."/>
            <person name="Grigoriev I.V."/>
            <person name="Machida M."/>
            <person name="Baker S.E."/>
            <person name="Andersen M.R."/>
        </authorList>
    </citation>
    <scope>NUCLEOTIDE SEQUENCE [LARGE SCALE GENOMIC DNA]</scope>
    <source>
        <strain evidence="2 3">IBT 29228</strain>
    </source>
</reference>
<evidence type="ECO:0000313" key="2">
    <source>
        <dbReference type="EMBL" id="KAE8381841.1"/>
    </source>
</evidence>
<name>A0A5N7BJ81_9EURO</name>
<keyword evidence="1" id="KW-0812">Transmembrane</keyword>
<keyword evidence="1" id="KW-1133">Transmembrane helix</keyword>
<keyword evidence="1" id="KW-0472">Membrane</keyword>
<dbReference type="InterPro" id="IPR040632">
    <property type="entry name" value="Sulfotransfer_4"/>
</dbReference>
<dbReference type="InterPro" id="IPR027417">
    <property type="entry name" value="P-loop_NTPase"/>
</dbReference>
<organism evidence="2 3">
    <name type="scientific">Aspergillus bertholletiae</name>
    <dbReference type="NCBI Taxonomy" id="1226010"/>
    <lineage>
        <taxon>Eukaryota</taxon>
        <taxon>Fungi</taxon>
        <taxon>Dikarya</taxon>
        <taxon>Ascomycota</taxon>
        <taxon>Pezizomycotina</taxon>
        <taxon>Eurotiomycetes</taxon>
        <taxon>Eurotiomycetidae</taxon>
        <taxon>Eurotiales</taxon>
        <taxon>Aspergillaceae</taxon>
        <taxon>Aspergillus</taxon>
        <taxon>Aspergillus subgen. Circumdati</taxon>
    </lineage>
</organism>
<dbReference type="EMBL" id="ML736167">
    <property type="protein sequence ID" value="KAE8381841.1"/>
    <property type="molecule type" value="Genomic_DNA"/>
</dbReference>
<dbReference type="SUPFAM" id="SSF52540">
    <property type="entry name" value="P-loop containing nucleoside triphosphate hydrolases"/>
    <property type="match status" value="1"/>
</dbReference>
<dbReference type="OrthoDB" id="408152at2759"/>
<dbReference type="Proteomes" id="UP000326198">
    <property type="component" value="Unassembled WGS sequence"/>
</dbReference>
<accession>A0A5N7BJ81</accession>
<dbReference type="Pfam" id="PF17784">
    <property type="entry name" value="Sulfotransfer_4"/>
    <property type="match status" value="1"/>
</dbReference>
<dbReference type="AlphaFoldDB" id="A0A5N7BJ81"/>
<feature type="transmembrane region" description="Helical" evidence="1">
    <location>
        <begin position="213"/>
        <end position="233"/>
    </location>
</feature>